<dbReference type="NCBIfam" id="TIGR00084">
    <property type="entry name" value="ruvA"/>
    <property type="match status" value="1"/>
</dbReference>
<comment type="caution">
    <text evidence="8">The sequence shown here is derived from an EMBL/GenBank/DDBJ whole genome shotgun (WGS) entry which is preliminary data.</text>
</comment>
<keyword evidence="8" id="KW-0547">Nucleotide-binding</keyword>
<dbReference type="GO" id="GO:0005524">
    <property type="term" value="F:ATP binding"/>
    <property type="evidence" value="ECO:0007669"/>
    <property type="project" value="InterPro"/>
</dbReference>
<dbReference type="Gene3D" id="2.40.50.140">
    <property type="entry name" value="Nucleic acid-binding proteins"/>
    <property type="match status" value="1"/>
</dbReference>
<feature type="domain" description="Helix-hairpin-helix DNA-binding motif class 1" evidence="7">
    <location>
        <begin position="72"/>
        <end position="91"/>
    </location>
</feature>
<sequence length="198" mass="22305">MFDYIRGLLTYLSGNGIVLEQGGIGYRIVCANPFSYQPLMNRETTLYLYQYLREDANVLYGFKTREERELFVRLLTVSGIGPKSALAILATDQPERIIQAIEAEDDRYLTRFPGVGKKTAGQIVLDLKGKLKDFAVQEEKAGEEPSENGNHALTEALDALKTLGYSDKEISRMIPTLKKQDLSAENYLKEALRLMMKA</sequence>
<dbReference type="GO" id="GO:0048476">
    <property type="term" value="C:Holliday junction resolvase complex"/>
    <property type="evidence" value="ECO:0007669"/>
    <property type="project" value="UniProtKB-UniRule"/>
</dbReference>
<dbReference type="AlphaFoldDB" id="A0A917RWN3"/>
<keyword evidence="8" id="KW-0067">ATP-binding</keyword>
<comment type="function">
    <text evidence="6">The RuvA-RuvB-RuvC complex processes Holliday junction (HJ) DNA during genetic recombination and DNA repair, while the RuvA-RuvB complex plays an important role in the rescue of blocked DNA replication forks via replication fork reversal (RFR). RuvA specifically binds to HJ cruciform DNA, conferring on it an open structure. The RuvB hexamer acts as an ATP-dependent pump, pulling dsDNA into and through the RuvAB complex. HJ branch migration allows RuvC to scan DNA until it finds its consensus sequence, where it cleaves and resolves the cruciform DNA.</text>
</comment>
<dbReference type="SUPFAM" id="SSF50249">
    <property type="entry name" value="Nucleic acid-binding proteins"/>
    <property type="match status" value="1"/>
</dbReference>
<evidence type="ECO:0000259" key="7">
    <source>
        <dbReference type="SMART" id="SM00278"/>
    </source>
</evidence>
<keyword evidence="2 6" id="KW-0227">DNA damage</keyword>
<dbReference type="Pfam" id="PF07499">
    <property type="entry name" value="RuvA_C"/>
    <property type="match status" value="1"/>
</dbReference>
<evidence type="ECO:0000313" key="8">
    <source>
        <dbReference type="EMBL" id="GGL41111.1"/>
    </source>
</evidence>
<organism evidence="8 9">
    <name type="scientific">Sporolactobacillus putidus</name>
    <dbReference type="NCBI Taxonomy" id="492735"/>
    <lineage>
        <taxon>Bacteria</taxon>
        <taxon>Bacillati</taxon>
        <taxon>Bacillota</taxon>
        <taxon>Bacilli</taxon>
        <taxon>Bacillales</taxon>
        <taxon>Sporolactobacillaceae</taxon>
        <taxon>Sporolactobacillus</taxon>
    </lineage>
</organism>
<comment type="subunit">
    <text evidence="6">Homotetramer. Forms an RuvA(8)-RuvB(12)-Holliday junction (HJ) complex. HJ DNA is sandwiched between 2 RuvA tetramers; dsDNA enters through RuvA and exits via RuvB. An RuvB hexamer assembles on each DNA strand where it exits the tetramer. Each RuvB hexamer is contacted by two RuvA subunits (via domain III) on 2 adjacent RuvB subunits; this complex drives branch migration. In the full resolvosome a probable DNA-RuvA(4)-RuvB(12)-RuvC(2) complex forms which resolves the HJ.</text>
</comment>
<evidence type="ECO:0000256" key="2">
    <source>
        <dbReference type="ARBA" id="ARBA00022763"/>
    </source>
</evidence>
<dbReference type="GO" id="GO:0009379">
    <property type="term" value="C:Holliday junction helicase complex"/>
    <property type="evidence" value="ECO:0007669"/>
    <property type="project" value="InterPro"/>
</dbReference>
<protein>
    <recommendedName>
        <fullName evidence="6">Holliday junction branch migration complex subunit RuvA</fullName>
    </recommendedName>
</protein>
<dbReference type="InterPro" id="IPR003583">
    <property type="entry name" value="Hlx-hairpin-Hlx_DNA-bd_motif"/>
</dbReference>
<gene>
    <name evidence="6 8" type="primary">ruvA</name>
    <name evidence="8" type="ORF">GCM10007968_01240</name>
</gene>
<dbReference type="GO" id="GO:0005737">
    <property type="term" value="C:cytoplasm"/>
    <property type="evidence" value="ECO:0007669"/>
    <property type="project" value="UniProtKB-SubCell"/>
</dbReference>
<keyword evidence="8" id="KW-0378">Hydrolase</keyword>
<feature type="domain" description="Helix-hairpin-helix DNA-binding motif class 1" evidence="7">
    <location>
        <begin position="107"/>
        <end position="126"/>
    </location>
</feature>
<dbReference type="EMBL" id="BMOK01000001">
    <property type="protein sequence ID" value="GGL41111.1"/>
    <property type="molecule type" value="Genomic_DNA"/>
</dbReference>
<comment type="similarity">
    <text evidence="6">Belongs to the RuvA family.</text>
</comment>
<comment type="caution">
    <text evidence="6">Lacks conserved residue(s) required for the propagation of feature annotation.</text>
</comment>
<reference evidence="8" key="1">
    <citation type="journal article" date="2014" name="Int. J. Syst. Evol. Microbiol.">
        <title>Complete genome sequence of Corynebacterium casei LMG S-19264T (=DSM 44701T), isolated from a smear-ripened cheese.</title>
        <authorList>
            <consortium name="US DOE Joint Genome Institute (JGI-PGF)"/>
            <person name="Walter F."/>
            <person name="Albersmeier A."/>
            <person name="Kalinowski J."/>
            <person name="Ruckert C."/>
        </authorList>
    </citation>
    <scope>NUCLEOTIDE SEQUENCE</scope>
    <source>
        <strain evidence="8">JCM 15325</strain>
    </source>
</reference>
<proteinExistence type="inferred from homology"/>
<reference evidence="8" key="2">
    <citation type="submission" date="2020-09" db="EMBL/GenBank/DDBJ databases">
        <authorList>
            <person name="Sun Q."/>
            <person name="Ohkuma M."/>
        </authorList>
    </citation>
    <scope>NUCLEOTIDE SEQUENCE</scope>
    <source>
        <strain evidence="8">JCM 15325</strain>
    </source>
</reference>
<dbReference type="SUPFAM" id="SSF46929">
    <property type="entry name" value="DNA helicase RuvA subunit, C-terminal domain"/>
    <property type="match status" value="1"/>
</dbReference>
<evidence type="ECO:0000256" key="5">
    <source>
        <dbReference type="ARBA" id="ARBA00023204"/>
    </source>
</evidence>
<dbReference type="GO" id="GO:0009378">
    <property type="term" value="F:four-way junction helicase activity"/>
    <property type="evidence" value="ECO:0007669"/>
    <property type="project" value="InterPro"/>
</dbReference>
<dbReference type="InterPro" id="IPR011114">
    <property type="entry name" value="RuvA_C"/>
</dbReference>
<name>A0A917RWN3_9BACL</name>
<keyword evidence="5 6" id="KW-0234">DNA repair</keyword>
<comment type="subcellular location">
    <subcellularLocation>
        <location evidence="6">Cytoplasm</location>
    </subcellularLocation>
</comment>
<dbReference type="InterPro" id="IPR010994">
    <property type="entry name" value="RuvA_2-like"/>
</dbReference>
<keyword evidence="1 6" id="KW-0963">Cytoplasm</keyword>
<keyword evidence="3 6" id="KW-0238">DNA-binding</keyword>
<dbReference type="SMART" id="SM00278">
    <property type="entry name" value="HhH1"/>
    <property type="match status" value="2"/>
</dbReference>
<dbReference type="SUPFAM" id="SSF47781">
    <property type="entry name" value="RuvA domain 2-like"/>
    <property type="match status" value="1"/>
</dbReference>
<keyword evidence="9" id="KW-1185">Reference proteome</keyword>
<feature type="region of interest" description="Flexible linker" evidence="6">
    <location>
        <begin position="135"/>
        <end position="147"/>
    </location>
</feature>
<comment type="domain">
    <text evidence="6">Has three domains with a flexible linker between the domains II and III and assumes an 'L' shape. Domain III is highly mobile and contacts RuvB.</text>
</comment>
<dbReference type="RefSeq" id="WP_188800788.1">
    <property type="nucleotide sequence ID" value="NZ_BMOK01000001.1"/>
</dbReference>
<evidence type="ECO:0000256" key="6">
    <source>
        <dbReference type="HAMAP-Rule" id="MF_00031"/>
    </source>
</evidence>
<evidence type="ECO:0000256" key="4">
    <source>
        <dbReference type="ARBA" id="ARBA00023172"/>
    </source>
</evidence>
<dbReference type="Pfam" id="PF01330">
    <property type="entry name" value="RuvA_N"/>
    <property type="match status" value="1"/>
</dbReference>
<dbReference type="Proteomes" id="UP000654670">
    <property type="component" value="Unassembled WGS sequence"/>
</dbReference>
<accession>A0A917RWN3</accession>
<dbReference type="CDD" id="cd14332">
    <property type="entry name" value="UBA_RuvA_C"/>
    <property type="match status" value="1"/>
</dbReference>
<feature type="region of interest" description="Domain III" evidence="6">
    <location>
        <begin position="148"/>
        <end position="198"/>
    </location>
</feature>
<keyword evidence="8" id="KW-0347">Helicase</keyword>
<keyword evidence="4 6" id="KW-0233">DNA recombination</keyword>
<dbReference type="GO" id="GO:0006281">
    <property type="term" value="P:DNA repair"/>
    <property type="evidence" value="ECO:0007669"/>
    <property type="project" value="UniProtKB-UniRule"/>
</dbReference>
<dbReference type="HAMAP" id="MF_00031">
    <property type="entry name" value="DNA_HJ_migration_RuvA"/>
    <property type="match status" value="1"/>
</dbReference>
<dbReference type="GO" id="GO:0006310">
    <property type="term" value="P:DNA recombination"/>
    <property type="evidence" value="ECO:0007669"/>
    <property type="project" value="UniProtKB-UniRule"/>
</dbReference>
<dbReference type="InterPro" id="IPR013849">
    <property type="entry name" value="DNA_helicase_Holl-junc_RuvA_I"/>
</dbReference>
<dbReference type="InterPro" id="IPR036267">
    <property type="entry name" value="RuvA_C_sf"/>
</dbReference>
<evidence type="ECO:0000256" key="1">
    <source>
        <dbReference type="ARBA" id="ARBA00022490"/>
    </source>
</evidence>
<dbReference type="Gene3D" id="1.10.8.10">
    <property type="entry name" value="DNA helicase RuvA subunit, C-terminal domain"/>
    <property type="match status" value="1"/>
</dbReference>
<dbReference type="GO" id="GO:0000400">
    <property type="term" value="F:four-way junction DNA binding"/>
    <property type="evidence" value="ECO:0007669"/>
    <property type="project" value="UniProtKB-UniRule"/>
</dbReference>
<dbReference type="Gene3D" id="1.10.150.20">
    <property type="entry name" value="5' to 3' exonuclease, C-terminal subdomain"/>
    <property type="match status" value="1"/>
</dbReference>
<dbReference type="InterPro" id="IPR000085">
    <property type="entry name" value="RuvA"/>
</dbReference>
<evidence type="ECO:0000256" key="3">
    <source>
        <dbReference type="ARBA" id="ARBA00023125"/>
    </source>
</evidence>
<dbReference type="Pfam" id="PF14520">
    <property type="entry name" value="HHH_5"/>
    <property type="match status" value="1"/>
</dbReference>
<dbReference type="InterPro" id="IPR012340">
    <property type="entry name" value="NA-bd_OB-fold"/>
</dbReference>
<evidence type="ECO:0000313" key="9">
    <source>
        <dbReference type="Proteomes" id="UP000654670"/>
    </source>
</evidence>